<name>A0AAW0DQY8_9AGAR</name>
<dbReference type="InterPro" id="IPR032675">
    <property type="entry name" value="LRR_dom_sf"/>
</dbReference>
<comment type="caution">
    <text evidence="1">The sequence shown here is derived from an EMBL/GenBank/DDBJ whole genome shotgun (WGS) entry which is preliminary data.</text>
</comment>
<dbReference type="SUPFAM" id="SSF52047">
    <property type="entry name" value="RNI-like"/>
    <property type="match status" value="1"/>
</dbReference>
<dbReference type="EMBL" id="JAWWNJ010000006">
    <property type="protein sequence ID" value="KAK7054083.1"/>
    <property type="molecule type" value="Genomic_DNA"/>
</dbReference>
<dbReference type="AlphaFoldDB" id="A0AAW0DQY8"/>
<evidence type="ECO:0000313" key="1">
    <source>
        <dbReference type="EMBL" id="KAK7054083.1"/>
    </source>
</evidence>
<evidence type="ECO:0000313" key="2">
    <source>
        <dbReference type="Proteomes" id="UP001362999"/>
    </source>
</evidence>
<keyword evidence="2" id="KW-1185">Reference proteome</keyword>
<sequence length="465" mass="52062">MDKLLARIGLVSGDVVVPSSILRCPSEVLSLVFRCLLDEIPPVSSSFCDQRAKLSLVCRLWWSVVVGDAALWQHVIVTPSSDLDVVDRVMQITRGHGLSVYLVDNKRSELYGGSDRRRLLLTVFNRILPSSPRWFRLEIVTTSTYAHKAMLDHLDNLNCPRLRSITLRSPNRAAILSPSPLAVILRCSALQRLVIHRCNFPENVPESLPNLRVLSLCDLPTIYSPTEHQLFLLLRCAPQLRRLEMVRMGLRIRPDFPEPAVERAELPSVTILILAFNVALHPGRAFFRVLRHLDVPNLQHLHLGLPTDSDVKYFLGADPVLHSPSLSIAGRLFDPGLIHRLLSTFPRVGTLDLVDADRPVVLRQLGSVGVDGAPPRPLIMGSLTRIRVRPSHWNTLIEGLAARRHATPSSLCVELVPHEGAVPDVPDRHSSTLQLLESMVESVVWGRYVQHETHELLRFPGLHFG</sequence>
<dbReference type="Gene3D" id="3.80.10.10">
    <property type="entry name" value="Ribonuclease Inhibitor"/>
    <property type="match status" value="1"/>
</dbReference>
<evidence type="ECO:0008006" key="3">
    <source>
        <dbReference type="Google" id="ProtNLM"/>
    </source>
</evidence>
<accession>A0AAW0DQY8</accession>
<dbReference type="Proteomes" id="UP001362999">
    <property type="component" value="Unassembled WGS sequence"/>
</dbReference>
<proteinExistence type="predicted"/>
<protein>
    <recommendedName>
        <fullName evidence="3">F-box domain-containing protein</fullName>
    </recommendedName>
</protein>
<organism evidence="1 2">
    <name type="scientific">Favolaschia claudopus</name>
    <dbReference type="NCBI Taxonomy" id="2862362"/>
    <lineage>
        <taxon>Eukaryota</taxon>
        <taxon>Fungi</taxon>
        <taxon>Dikarya</taxon>
        <taxon>Basidiomycota</taxon>
        <taxon>Agaricomycotina</taxon>
        <taxon>Agaricomycetes</taxon>
        <taxon>Agaricomycetidae</taxon>
        <taxon>Agaricales</taxon>
        <taxon>Marasmiineae</taxon>
        <taxon>Mycenaceae</taxon>
        <taxon>Favolaschia</taxon>
    </lineage>
</organism>
<reference evidence="1 2" key="1">
    <citation type="journal article" date="2024" name="J Genomics">
        <title>Draft genome sequencing and assembly of Favolaschia claudopus CIRM-BRFM 2984 isolated from oak limbs.</title>
        <authorList>
            <person name="Navarro D."/>
            <person name="Drula E."/>
            <person name="Chaduli D."/>
            <person name="Cazenave R."/>
            <person name="Ahrendt S."/>
            <person name="Wang J."/>
            <person name="Lipzen A."/>
            <person name="Daum C."/>
            <person name="Barry K."/>
            <person name="Grigoriev I.V."/>
            <person name="Favel A."/>
            <person name="Rosso M.N."/>
            <person name="Martin F."/>
        </authorList>
    </citation>
    <scope>NUCLEOTIDE SEQUENCE [LARGE SCALE GENOMIC DNA]</scope>
    <source>
        <strain evidence="1 2">CIRM-BRFM 2984</strain>
    </source>
</reference>
<gene>
    <name evidence="1" type="ORF">R3P38DRAFT_3171598</name>
</gene>